<dbReference type="EMBL" id="CP036287">
    <property type="protein sequence ID" value="QDU69422.1"/>
    <property type="molecule type" value="Genomic_DNA"/>
</dbReference>
<organism evidence="5 6">
    <name type="scientific">Engelhardtia mirabilis</name>
    <dbReference type="NCBI Taxonomy" id="2528011"/>
    <lineage>
        <taxon>Bacteria</taxon>
        <taxon>Pseudomonadati</taxon>
        <taxon>Planctomycetota</taxon>
        <taxon>Planctomycetia</taxon>
        <taxon>Planctomycetia incertae sedis</taxon>
        <taxon>Engelhardtia</taxon>
    </lineage>
</organism>
<keyword evidence="3" id="KW-0732">Signal</keyword>
<evidence type="ECO:0000313" key="5">
    <source>
        <dbReference type="EMBL" id="QDU69422.1"/>
    </source>
</evidence>
<evidence type="ECO:0000256" key="1">
    <source>
        <dbReference type="ARBA" id="ARBA00022723"/>
    </source>
</evidence>
<feature type="chain" id="PRO_5022164252" evidence="3">
    <location>
        <begin position="21"/>
        <end position="266"/>
    </location>
</feature>
<reference evidence="5 6" key="1">
    <citation type="submission" date="2019-02" db="EMBL/GenBank/DDBJ databases">
        <title>Deep-cultivation of Planctomycetes and their phenomic and genomic characterization uncovers novel biology.</title>
        <authorList>
            <person name="Wiegand S."/>
            <person name="Jogler M."/>
            <person name="Boedeker C."/>
            <person name="Pinto D."/>
            <person name="Vollmers J."/>
            <person name="Rivas-Marin E."/>
            <person name="Kohn T."/>
            <person name="Peeters S.H."/>
            <person name="Heuer A."/>
            <person name="Rast P."/>
            <person name="Oberbeckmann S."/>
            <person name="Bunk B."/>
            <person name="Jeske O."/>
            <person name="Meyerdierks A."/>
            <person name="Storesund J.E."/>
            <person name="Kallscheuer N."/>
            <person name="Luecker S."/>
            <person name="Lage O.M."/>
            <person name="Pohl T."/>
            <person name="Merkel B.J."/>
            <person name="Hornburger P."/>
            <person name="Mueller R.-W."/>
            <person name="Bruemmer F."/>
            <person name="Labrenz M."/>
            <person name="Spormann A.M."/>
            <person name="Op den Camp H."/>
            <person name="Overmann J."/>
            <person name="Amann R."/>
            <person name="Jetten M.S.M."/>
            <person name="Mascher T."/>
            <person name="Medema M.H."/>
            <person name="Devos D.P."/>
            <person name="Kaster A.-K."/>
            <person name="Ovreas L."/>
            <person name="Rohde M."/>
            <person name="Galperin M.Y."/>
            <person name="Jogler C."/>
        </authorList>
    </citation>
    <scope>NUCLEOTIDE SEQUENCE [LARGE SCALE GENOMIC DNA]</scope>
    <source>
        <strain evidence="5 6">Pla133</strain>
    </source>
</reference>
<evidence type="ECO:0000256" key="3">
    <source>
        <dbReference type="SAM" id="SignalP"/>
    </source>
</evidence>
<dbReference type="AlphaFoldDB" id="A0A518BR31"/>
<dbReference type="InterPro" id="IPR008972">
    <property type="entry name" value="Cupredoxin"/>
</dbReference>
<evidence type="ECO:0000256" key="2">
    <source>
        <dbReference type="ARBA" id="ARBA00023008"/>
    </source>
</evidence>
<gene>
    <name evidence="5" type="primary">petE</name>
    <name evidence="5" type="ORF">Pla133_45420</name>
</gene>
<dbReference type="KEGG" id="pbap:Pla133_45420"/>
<proteinExistence type="predicted"/>
<feature type="domain" description="Blue (type 1) copper" evidence="4">
    <location>
        <begin position="24"/>
        <end position="119"/>
    </location>
</feature>
<dbReference type="Gene3D" id="2.60.40.420">
    <property type="entry name" value="Cupredoxins - blue copper proteins"/>
    <property type="match status" value="1"/>
</dbReference>
<name>A0A518BR31_9BACT</name>
<dbReference type="GO" id="GO:0005507">
    <property type="term" value="F:copper ion binding"/>
    <property type="evidence" value="ECO:0007669"/>
    <property type="project" value="InterPro"/>
</dbReference>
<evidence type="ECO:0000259" key="4">
    <source>
        <dbReference type="Pfam" id="PF00127"/>
    </source>
</evidence>
<evidence type="ECO:0000313" key="6">
    <source>
        <dbReference type="Proteomes" id="UP000316921"/>
    </source>
</evidence>
<keyword evidence="6" id="KW-1185">Reference proteome</keyword>
<dbReference type="Pfam" id="PF00127">
    <property type="entry name" value="Copper-bind"/>
    <property type="match status" value="1"/>
</dbReference>
<accession>A0A518BR31</accession>
<feature type="signal peptide" evidence="3">
    <location>
        <begin position="1"/>
        <end position="20"/>
    </location>
</feature>
<sequence length="266" mass="26746" precursor="true">MRLAIRSLSVLALLAAPGLAQTTHQVNLNSASFSPKNITIEAGDTVRWVWQIGPHKISSGLAGISDGIFDSGPVVTGPTAPFEVTFDAAFLAANPKPGNLYDYFCPVHLPNMVGTITVNAPAGQVLPFGTAINPVNSLRVSSGGAAIGGSLTLTLENTVDGAAGPGVGLIFFSTAPDLAFPGGTLLPGFGLASGAPGELLVSALPPNPVAQVGPKTWPAGGTVNFSLQVPNDAGLVGQSVFAQGALIDVTKPDGIGLTSGLELVFG</sequence>
<protein>
    <submittedName>
        <fullName evidence="5">Plastocyanin</fullName>
    </submittedName>
</protein>
<dbReference type="InterPro" id="IPR000923">
    <property type="entry name" value="BlueCu_1"/>
</dbReference>
<dbReference type="SUPFAM" id="SSF49503">
    <property type="entry name" value="Cupredoxins"/>
    <property type="match status" value="1"/>
</dbReference>
<dbReference type="Proteomes" id="UP000316921">
    <property type="component" value="Chromosome"/>
</dbReference>
<dbReference type="RefSeq" id="WP_145069302.1">
    <property type="nucleotide sequence ID" value="NZ_CP036287.1"/>
</dbReference>
<keyword evidence="1" id="KW-0479">Metal-binding</keyword>
<keyword evidence="2" id="KW-0186">Copper</keyword>
<dbReference type="GO" id="GO:0009055">
    <property type="term" value="F:electron transfer activity"/>
    <property type="evidence" value="ECO:0007669"/>
    <property type="project" value="InterPro"/>
</dbReference>